<protein>
    <submittedName>
        <fullName evidence="6">Cytochrome c</fullName>
    </submittedName>
</protein>
<evidence type="ECO:0000256" key="3">
    <source>
        <dbReference type="ARBA" id="ARBA00023004"/>
    </source>
</evidence>
<evidence type="ECO:0000256" key="2">
    <source>
        <dbReference type="ARBA" id="ARBA00022723"/>
    </source>
</evidence>
<accession>A0A549SNG2</accession>
<dbReference type="AlphaFoldDB" id="A0A549SNG2"/>
<organism evidence="6 7">
    <name type="scientific">Methylosinus sporium</name>
    <dbReference type="NCBI Taxonomy" id="428"/>
    <lineage>
        <taxon>Bacteria</taxon>
        <taxon>Pseudomonadati</taxon>
        <taxon>Pseudomonadota</taxon>
        <taxon>Alphaproteobacteria</taxon>
        <taxon>Hyphomicrobiales</taxon>
        <taxon>Methylocystaceae</taxon>
        <taxon>Methylosinus</taxon>
    </lineage>
</organism>
<evidence type="ECO:0000313" key="6">
    <source>
        <dbReference type="EMBL" id="TRL31176.1"/>
    </source>
</evidence>
<keyword evidence="3 4" id="KW-0408">Iron</keyword>
<gene>
    <name evidence="6" type="ORF">FM996_14435</name>
</gene>
<dbReference type="GO" id="GO:0020037">
    <property type="term" value="F:heme binding"/>
    <property type="evidence" value="ECO:0007669"/>
    <property type="project" value="InterPro"/>
</dbReference>
<dbReference type="PANTHER" id="PTHR35008:SF9">
    <property type="entry name" value="CYTOCHROME C DOMAIN-CONTAINING PROTEIN"/>
    <property type="match status" value="1"/>
</dbReference>
<dbReference type="GO" id="GO:0009055">
    <property type="term" value="F:electron transfer activity"/>
    <property type="evidence" value="ECO:0007669"/>
    <property type="project" value="InterPro"/>
</dbReference>
<dbReference type="PANTHER" id="PTHR35008">
    <property type="entry name" value="BLL4482 PROTEIN-RELATED"/>
    <property type="match status" value="1"/>
</dbReference>
<dbReference type="SUPFAM" id="SSF46626">
    <property type="entry name" value="Cytochrome c"/>
    <property type="match status" value="1"/>
</dbReference>
<evidence type="ECO:0000313" key="7">
    <source>
        <dbReference type="Proteomes" id="UP000316781"/>
    </source>
</evidence>
<keyword evidence="1 4" id="KW-0349">Heme</keyword>
<dbReference type="EMBL" id="VJMF01000059">
    <property type="protein sequence ID" value="TRL31176.1"/>
    <property type="molecule type" value="Genomic_DNA"/>
</dbReference>
<feature type="domain" description="Cytochrome c" evidence="5">
    <location>
        <begin position="88"/>
        <end position="167"/>
    </location>
</feature>
<name>A0A549SNG2_METSR</name>
<dbReference type="InterPro" id="IPR051459">
    <property type="entry name" value="Cytochrome_c-type_DH"/>
</dbReference>
<dbReference type="GO" id="GO:0046872">
    <property type="term" value="F:metal ion binding"/>
    <property type="evidence" value="ECO:0007669"/>
    <property type="project" value="UniProtKB-KW"/>
</dbReference>
<evidence type="ECO:0000256" key="4">
    <source>
        <dbReference type="PROSITE-ProRule" id="PRU00433"/>
    </source>
</evidence>
<evidence type="ECO:0000256" key="1">
    <source>
        <dbReference type="ARBA" id="ARBA00022617"/>
    </source>
</evidence>
<dbReference type="Proteomes" id="UP000316781">
    <property type="component" value="Unassembled WGS sequence"/>
</dbReference>
<evidence type="ECO:0000259" key="5">
    <source>
        <dbReference type="PROSITE" id="PS51007"/>
    </source>
</evidence>
<dbReference type="Gene3D" id="1.10.760.10">
    <property type="entry name" value="Cytochrome c-like domain"/>
    <property type="match status" value="1"/>
</dbReference>
<reference evidence="6 7" key="1">
    <citation type="submission" date="2019-07" db="EMBL/GenBank/DDBJ databases">
        <title>Ln-dependent methylotrophs.</title>
        <authorList>
            <person name="Tani A."/>
        </authorList>
    </citation>
    <scope>NUCLEOTIDE SEQUENCE [LARGE SCALE GENOMIC DNA]</scope>
    <source>
        <strain evidence="6 7">SM89A</strain>
    </source>
</reference>
<keyword evidence="2 4" id="KW-0479">Metal-binding</keyword>
<sequence>MVGLCWRVNMFRCCRRGRRGRRFLRSMPSLVCTSAFWRNPSMSQRSIRIFSALVVSFAAGIFTLAPSVNAPRAASRGLYILLPEASFETMRRGDEIYAVVCAGCHLPHGEGAIGAGRYPSLAGSTKLEHGAYAIDIVLSGKGAMPPFKELLDDAQIAAVLNYARGAAFGNAFSPIIMEADVRRARH</sequence>
<dbReference type="InterPro" id="IPR036909">
    <property type="entry name" value="Cyt_c-like_dom_sf"/>
</dbReference>
<dbReference type="InterPro" id="IPR009056">
    <property type="entry name" value="Cyt_c-like_dom"/>
</dbReference>
<proteinExistence type="predicted"/>
<comment type="caution">
    <text evidence="6">The sequence shown here is derived from an EMBL/GenBank/DDBJ whole genome shotgun (WGS) entry which is preliminary data.</text>
</comment>
<dbReference type="Pfam" id="PF13442">
    <property type="entry name" value="Cytochrome_CBB3"/>
    <property type="match status" value="1"/>
</dbReference>
<dbReference type="PROSITE" id="PS51007">
    <property type="entry name" value="CYTC"/>
    <property type="match status" value="1"/>
</dbReference>